<accession>N1VA03</accession>
<sequence>MATADEHVQPYIPGTEARTFGVEEELLLVDSVSSLPLAAAENAVRMHEQNATLDLEGTAGFQVTLEVKQEQVEVVCPPQLTLEDQIHAIAHGRSLADSAAGQAGARAVALATSPHAVLPHLVQNPRYRKMSEQFGLTLQELLTCGFHVHTGVASREEGVAVIDRIRIWLPAILALSSNSPFWNGADSGYNSYRYQVWNRWPTAGPTEVFGSPNEYDRQVEALLATSVPLDKGMIYFDARLSATYPTVEVRLADVCMDHRHAAGLAAVIRALVESAARQWRSGVAAPAVTAAELRAWAWQASRSGVDGKLVDPTSGRPCAAGDVVAELLEFIQPVLRDWEEETLVESIVTGILRDGPGARRQREAYSESGDLASVMLQALELTHQDGPYAQ</sequence>
<dbReference type="Pfam" id="PF04107">
    <property type="entry name" value="GCS2"/>
    <property type="match status" value="1"/>
</dbReference>
<keyword evidence="7" id="KW-1185">Reference proteome</keyword>
<evidence type="ECO:0000256" key="1">
    <source>
        <dbReference type="ARBA" id="ARBA00022598"/>
    </source>
</evidence>
<organism evidence="6 7">
    <name type="scientific">Arthrobacter crystallopoietes BAB-32</name>
    <dbReference type="NCBI Taxonomy" id="1246476"/>
    <lineage>
        <taxon>Bacteria</taxon>
        <taxon>Bacillati</taxon>
        <taxon>Actinomycetota</taxon>
        <taxon>Actinomycetes</taxon>
        <taxon>Micrococcales</taxon>
        <taxon>Micrococcaceae</taxon>
        <taxon>Crystallibacter</taxon>
    </lineage>
</organism>
<dbReference type="PANTHER" id="PTHR36510">
    <property type="entry name" value="GLUTAMATE--CYSTEINE LIGASE 2-RELATED"/>
    <property type="match status" value="1"/>
</dbReference>
<dbReference type="EMBL" id="ANPE02000085">
    <property type="protein sequence ID" value="EMY35123.1"/>
    <property type="molecule type" value="Genomic_DNA"/>
</dbReference>
<dbReference type="HAMAP" id="MF_01609">
    <property type="entry name" value="Glu_cys_ligase_2"/>
    <property type="match status" value="1"/>
</dbReference>
<comment type="caution">
    <text evidence="6">The sequence shown here is derived from an EMBL/GenBank/DDBJ whole genome shotgun (WGS) entry which is preliminary data.</text>
</comment>
<protein>
    <recommendedName>
        <fullName evidence="5">Putative glutamate--cysteine ligase 2</fullName>
        <ecNumber evidence="5">6.3.2.2</ecNumber>
    </recommendedName>
    <alternativeName>
        <fullName evidence="5">Gamma-glutamylcysteine synthetase 2</fullName>
        <shortName evidence="5">GCS 2</shortName>
        <shortName evidence="5">Gamma-GCS 2</shortName>
    </alternativeName>
</protein>
<evidence type="ECO:0000256" key="5">
    <source>
        <dbReference type="HAMAP-Rule" id="MF_01609"/>
    </source>
</evidence>
<dbReference type="AlphaFoldDB" id="N1VA03"/>
<dbReference type="NCBIfam" id="NF010041">
    <property type="entry name" value="PRK13517.1-1"/>
    <property type="match status" value="1"/>
</dbReference>
<gene>
    <name evidence="6" type="ORF">D477_006046</name>
</gene>
<dbReference type="RefSeq" id="WP_005267973.1">
    <property type="nucleotide sequence ID" value="NZ_ANPE02000085.1"/>
</dbReference>
<reference evidence="6 7" key="1">
    <citation type="journal article" date="2013" name="Genome Announc.">
        <title>Draft Genome Sequence of Arthrobacter crystallopoietes Strain BAB-32, Revealing Genes for Bioremediation.</title>
        <authorList>
            <person name="Joshi M.N."/>
            <person name="Pandit A.S."/>
            <person name="Sharma A."/>
            <person name="Pandya R.V."/>
            <person name="Desai S.M."/>
            <person name="Saxena A.K."/>
            <person name="Bagatharia S.B."/>
        </authorList>
    </citation>
    <scope>NUCLEOTIDE SEQUENCE [LARGE SCALE GENOMIC DNA]</scope>
    <source>
        <strain evidence="6 7">BAB-32</strain>
    </source>
</reference>
<comment type="similarity">
    <text evidence="5">Belongs to the glutamate--cysteine ligase type 2 family. YbdK subfamily.</text>
</comment>
<evidence type="ECO:0000313" key="6">
    <source>
        <dbReference type="EMBL" id="EMY35123.1"/>
    </source>
</evidence>
<comment type="function">
    <text evidence="5">ATP-dependent carboxylate-amine ligase which exhibits weak glutamate--cysteine ligase activity.</text>
</comment>
<dbReference type="Proteomes" id="UP000010729">
    <property type="component" value="Unassembled WGS sequence"/>
</dbReference>
<dbReference type="InterPro" id="IPR006336">
    <property type="entry name" value="GCS2"/>
</dbReference>
<keyword evidence="3 5" id="KW-0067">ATP-binding</keyword>
<dbReference type="SUPFAM" id="SSF55931">
    <property type="entry name" value="Glutamine synthetase/guanido kinase"/>
    <property type="match status" value="1"/>
</dbReference>
<evidence type="ECO:0000256" key="4">
    <source>
        <dbReference type="ARBA" id="ARBA00048819"/>
    </source>
</evidence>
<dbReference type="NCBIfam" id="TIGR02050">
    <property type="entry name" value="gshA_cyan_rel"/>
    <property type="match status" value="1"/>
</dbReference>
<comment type="catalytic activity">
    <reaction evidence="4 5">
        <text>L-cysteine + L-glutamate + ATP = gamma-L-glutamyl-L-cysteine + ADP + phosphate + H(+)</text>
        <dbReference type="Rhea" id="RHEA:13285"/>
        <dbReference type="ChEBI" id="CHEBI:15378"/>
        <dbReference type="ChEBI" id="CHEBI:29985"/>
        <dbReference type="ChEBI" id="CHEBI:30616"/>
        <dbReference type="ChEBI" id="CHEBI:35235"/>
        <dbReference type="ChEBI" id="CHEBI:43474"/>
        <dbReference type="ChEBI" id="CHEBI:58173"/>
        <dbReference type="ChEBI" id="CHEBI:456216"/>
        <dbReference type="EC" id="6.3.2.2"/>
    </reaction>
</comment>
<dbReference type="InterPro" id="IPR050141">
    <property type="entry name" value="GCL_type2/YbdK_subfam"/>
</dbReference>
<dbReference type="Gene3D" id="3.30.590.20">
    <property type="match status" value="1"/>
</dbReference>
<keyword evidence="2 5" id="KW-0547">Nucleotide-binding</keyword>
<proteinExistence type="inferred from homology"/>
<dbReference type="InterPro" id="IPR011793">
    <property type="entry name" value="YbdK"/>
</dbReference>
<dbReference type="PANTHER" id="PTHR36510:SF1">
    <property type="entry name" value="GLUTAMATE--CYSTEINE LIGASE 2-RELATED"/>
    <property type="match status" value="1"/>
</dbReference>
<evidence type="ECO:0000256" key="2">
    <source>
        <dbReference type="ARBA" id="ARBA00022741"/>
    </source>
</evidence>
<dbReference type="GO" id="GO:0004357">
    <property type="term" value="F:glutamate-cysteine ligase activity"/>
    <property type="evidence" value="ECO:0007669"/>
    <property type="project" value="UniProtKB-EC"/>
</dbReference>
<dbReference type="GO" id="GO:0042398">
    <property type="term" value="P:modified amino acid biosynthetic process"/>
    <property type="evidence" value="ECO:0007669"/>
    <property type="project" value="InterPro"/>
</dbReference>
<keyword evidence="1 5" id="KW-0436">Ligase</keyword>
<evidence type="ECO:0000313" key="7">
    <source>
        <dbReference type="Proteomes" id="UP000010729"/>
    </source>
</evidence>
<name>N1VA03_9MICC</name>
<dbReference type="InterPro" id="IPR014746">
    <property type="entry name" value="Gln_synth/guanido_kin_cat_dom"/>
</dbReference>
<dbReference type="EC" id="6.3.2.2" evidence="5"/>
<evidence type="ECO:0000256" key="3">
    <source>
        <dbReference type="ARBA" id="ARBA00022840"/>
    </source>
</evidence>
<dbReference type="GO" id="GO:0005524">
    <property type="term" value="F:ATP binding"/>
    <property type="evidence" value="ECO:0007669"/>
    <property type="project" value="UniProtKB-KW"/>
</dbReference>